<dbReference type="Proteomes" id="UP000588604">
    <property type="component" value="Unassembled WGS sequence"/>
</dbReference>
<name>A0A841MHH1_9BACT</name>
<sequence>MKNSRTLAILVVFLCFACTSSLVTVEDDSYKNFDLTAYKSFGFMDIENTNPSNPEFEKAIDLLKQEVAEGMEARGLSKSENPDLKINLGLVVEEKVQTRTTSLATDPFMYTGQRNYTWQSQEVPVNTYKEGSVTLHLVDSKNNEAVWVGSIDRVVPKKEEKKAEAIKFAVEELFNNIDQN</sequence>
<organism evidence="3 4">
    <name type="scientific">Algoriphagus iocasae</name>
    <dbReference type="NCBI Taxonomy" id="1836499"/>
    <lineage>
        <taxon>Bacteria</taxon>
        <taxon>Pseudomonadati</taxon>
        <taxon>Bacteroidota</taxon>
        <taxon>Cytophagia</taxon>
        <taxon>Cytophagales</taxon>
        <taxon>Cyclobacteriaceae</taxon>
        <taxon>Algoriphagus</taxon>
    </lineage>
</organism>
<feature type="signal peptide" evidence="1">
    <location>
        <begin position="1"/>
        <end position="23"/>
    </location>
</feature>
<feature type="chain" id="PRO_5032645477" description="DUF4136 domain-containing protein" evidence="1">
    <location>
        <begin position="24"/>
        <end position="180"/>
    </location>
</feature>
<evidence type="ECO:0000259" key="2">
    <source>
        <dbReference type="Pfam" id="PF13590"/>
    </source>
</evidence>
<evidence type="ECO:0000256" key="1">
    <source>
        <dbReference type="SAM" id="SignalP"/>
    </source>
</evidence>
<dbReference type="EMBL" id="JACIJO010000003">
    <property type="protein sequence ID" value="MBB6327692.1"/>
    <property type="molecule type" value="Genomic_DNA"/>
</dbReference>
<feature type="domain" description="DUF4136" evidence="2">
    <location>
        <begin position="27"/>
        <end position="176"/>
    </location>
</feature>
<dbReference type="Pfam" id="PF13590">
    <property type="entry name" value="DUF4136"/>
    <property type="match status" value="1"/>
</dbReference>
<accession>A0A841MHH1</accession>
<evidence type="ECO:0000313" key="4">
    <source>
        <dbReference type="Proteomes" id="UP000588604"/>
    </source>
</evidence>
<dbReference type="Gene3D" id="3.30.160.670">
    <property type="match status" value="1"/>
</dbReference>
<gene>
    <name evidence="3" type="ORF">FHS59_003335</name>
</gene>
<dbReference type="AlphaFoldDB" id="A0A841MHH1"/>
<dbReference type="RefSeq" id="WP_184496453.1">
    <property type="nucleotide sequence ID" value="NZ_JACIJO010000003.1"/>
</dbReference>
<keyword evidence="4" id="KW-1185">Reference proteome</keyword>
<evidence type="ECO:0000313" key="3">
    <source>
        <dbReference type="EMBL" id="MBB6327692.1"/>
    </source>
</evidence>
<dbReference type="InterPro" id="IPR025411">
    <property type="entry name" value="DUF4136"/>
</dbReference>
<reference evidence="3 4" key="1">
    <citation type="submission" date="2020-08" db="EMBL/GenBank/DDBJ databases">
        <title>Genomic Encyclopedia of Type Strains, Phase IV (KMG-IV): sequencing the most valuable type-strain genomes for metagenomic binning, comparative biology and taxonomic classification.</title>
        <authorList>
            <person name="Goeker M."/>
        </authorList>
    </citation>
    <scope>NUCLEOTIDE SEQUENCE [LARGE SCALE GENOMIC DNA]</scope>
    <source>
        <strain evidence="3 4">DSM 102044</strain>
    </source>
</reference>
<keyword evidence="1" id="KW-0732">Signal</keyword>
<protein>
    <recommendedName>
        <fullName evidence="2">DUF4136 domain-containing protein</fullName>
    </recommendedName>
</protein>
<proteinExistence type="predicted"/>
<comment type="caution">
    <text evidence="3">The sequence shown here is derived from an EMBL/GenBank/DDBJ whole genome shotgun (WGS) entry which is preliminary data.</text>
</comment>